<feature type="domain" description="Radical SAM core" evidence="1">
    <location>
        <begin position="142"/>
        <end position="285"/>
    </location>
</feature>
<dbReference type="EMBL" id="JAFMOU010000054">
    <property type="protein sequence ID" value="MBU9833570.1"/>
    <property type="molecule type" value="Genomic_DNA"/>
</dbReference>
<gene>
    <name evidence="2" type="ORF">J1786_01790</name>
</gene>
<protein>
    <recommendedName>
        <fullName evidence="1">Radical SAM core domain-containing protein</fullName>
    </recommendedName>
</protein>
<evidence type="ECO:0000313" key="2">
    <source>
        <dbReference type="EMBL" id="MBU9833570.1"/>
    </source>
</evidence>
<dbReference type="Pfam" id="PF04055">
    <property type="entry name" value="Radical_SAM"/>
    <property type="match status" value="1"/>
</dbReference>
<organism evidence="2 3">
    <name type="scientific">Rahnella perminowiae</name>
    <dbReference type="NCBI Taxonomy" id="2816244"/>
    <lineage>
        <taxon>Bacteria</taxon>
        <taxon>Pseudomonadati</taxon>
        <taxon>Pseudomonadota</taxon>
        <taxon>Gammaproteobacteria</taxon>
        <taxon>Enterobacterales</taxon>
        <taxon>Yersiniaceae</taxon>
        <taxon>Rahnella</taxon>
    </lineage>
</organism>
<dbReference type="Proteomes" id="UP000699865">
    <property type="component" value="Unassembled WGS sequence"/>
</dbReference>
<comment type="caution">
    <text evidence="2">The sequence shown here is derived from an EMBL/GenBank/DDBJ whole genome shotgun (WGS) entry which is preliminary data.</text>
</comment>
<reference evidence="2 3" key="1">
    <citation type="submission" date="2021-03" db="EMBL/GenBank/DDBJ databases">
        <title>Five novel Rahnella species.</title>
        <authorList>
            <person name="Brady C."/>
            <person name="Asselin J."/>
            <person name="Beer S."/>
            <person name="Bruberg M.B."/>
            <person name="Crampton B."/>
            <person name="Venter S."/>
            <person name="Arnold D."/>
            <person name="Denman S."/>
        </authorList>
    </citation>
    <scope>NUCLEOTIDE SEQUENCE [LARGE SCALE GENOMIC DNA]</scope>
    <source>
        <strain evidence="2 3">L72c</strain>
    </source>
</reference>
<evidence type="ECO:0000259" key="1">
    <source>
        <dbReference type="Pfam" id="PF04055"/>
    </source>
</evidence>
<proteinExistence type="predicted"/>
<sequence length="396" mass="44046">MNDTTLTRISETLNMCLPEHINPHYCMAIIKIMLQTHGVDLCGPAAPRNSDGAGVYLIIRDDLLKIEVPVYTHRSKSGYQITLVRNTILIHGRPLLVEFERPYFSHEAKIDGVSFRDICNVEYDGHLALTANHGCLYFKQGNACRFCSIPQWRDAEDRSLKRLINASTLAISLGEVKHLSLTTGTAPGADRGIRSILTVLSSLKETARIAGMPIFAEFEPPKELEWLDMLRQAGVTTISCNLEFLTPARRAHYMPGKAKIPFEHYLQVWERAVLLFGRGQVFSNILMAEDDIPLPNQLSSEELKAMVSVGVIPSPGPLYPDPASELANAMLPSVQDQVSFLVGTANLLYSENLDPRQALAGCHRNGSYSAINQFYAARTADFEMDTSPLSRLEWAE</sequence>
<keyword evidence="3" id="KW-1185">Reference proteome</keyword>
<name>A0ABS6KVD0_9GAMM</name>
<evidence type="ECO:0000313" key="3">
    <source>
        <dbReference type="Proteomes" id="UP000699865"/>
    </source>
</evidence>
<dbReference type="RefSeq" id="WP_217137513.1">
    <property type="nucleotide sequence ID" value="NZ_JAFMOU010000054.1"/>
</dbReference>
<accession>A0ABS6KVD0</accession>
<dbReference type="InterPro" id="IPR007197">
    <property type="entry name" value="rSAM"/>
</dbReference>